<name>A0A0F9GNH5_9ZZZZ</name>
<dbReference type="AlphaFoldDB" id="A0A0F9GNH5"/>
<comment type="caution">
    <text evidence="1">The sequence shown here is derived from an EMBL/GenBank/DDBJ whole genome shotgun (WGS) entry which is preliminary data.</text>
</comment>
<dbReference type="InterPro" id="IPR013785">
    <property type="entry name" value="Aldolase_TIM"/>
</dbReference>
<accession>A0A0F9GNH5</accession>
<dbReference type="Gene3D" id="3.20.20.70">
    <property type="entry name" value="Aldolase class I"/>
    <property type="match status" value="1"/>
</dbReference>
<evidence type="ECO:0000313" key="1">
    <source>
        <dbReference type="EMBL" id="KKL64692.1"/>
    </source>
</evidence>
<dbReference type="SUPFAM" id="SSF51569">
    <property type="entry name" value="Aldolase"/>
    <property type="match status" value="1"/>
</dbReference>
<dbReference type="EMBL" id="LAZR01027767">
    <property type="protein sequence ID" value="KKL64692.1"/>
    <property type="molecule type" value="Genomic_DNA"/>
</dbReference>
<protein>
    <recommendedName>
        <fullName evidence="2">Nitronate monooxygenase domain-containing protein</fullName>
    </recommendedName>
</protein>
<feature type="non-terminal residue" evidence="1">
    <location>
        <position position="156"/>
    </location>
</feature>
<organism evidence="1">
    <name type="scientific">marine sediment metagenome</name>
    <dbReference type="NCBI Taxonomy" id="412755"/>
    <lineage>
        <taxon>unclassified sequences</taxon>
        <taxon>metagenomes</taxon>
        <taxon>ecological metagenomes</taxon>
    </lineage>
</organism>
<sequence length="156" mass="17540">MDSLNNIMKKAGKETFLEVVRYTEQEVLESAGLAVNIGFDYLMGTLYYDSIWDLIDKKIKYLPFCGKVYDHPSVLDGTISEITANARDIESKGVDGFDLLAYRYKYRDKVPELIKKLRAAVSVPIVSAGSINSFDRLQKTVDSGVWAFTIGSAFFE</sequence>
<reference evidence="1" key="1">
    <citation type="journal article" date="2015" name="Nature">
        <title>Complex archaea that bridge the gap between prokaryotes and eukaryotes.</title>
        <authorList>
            <person name="Spang A."/>
            <person name="Saw J.H."/>
            <person name="Jorgensen S.L."/>
            <person name="Zaremba-Niedzwiedzka K."/>
            <person name="Martijn J."/>
            <person name="Lind A.E."/>
            <person name="van Eijk R."/>
            <person name="Schleper C."/>
            <person name="Guy L."/>
            <person name="Ettema T.J."/>
        </authorList>
    </citation>
    <scope>NUCLEOTIDE SEQUENCE</scope>
</reference>
<proteinExistence type="predicted"/>
<evidence type="ECO:0008006" key="2">
    <source>
        <dbReference type="Google" id="ProtNLM"/>
    </source>
</evidence>
<gene>
    <name evidence="1" type="ORF">LCGC14_2162470</name>
</gene>